<evidence type="ECO:0000313" key="8">
    <source>
        <dbReference type="EMBL" id="PFG38017.1"/>
    </source>
</evidence>
<dbReference type="Gene3D" id="3.40.50.960">
    <property type="entry name" value="Lumazine/riboflavin synthase"/>
    <property type="match status" value="1"/>
</dbReference>
<evidence type="ECO:0000256" key="7">
    <source>
        <dbReference type="HAMAP-Rule" id="MF_00178"/>
    </source>
</evidence>
<dbReference type="InterPro" id="IPR002180">
    <property type="entry name" value="LS/RS"/>
</dbReference>
<feature type="binding site" evidence="7">
    <location>
        <position position="112"/>
    </location>
    <ligand>
        <name>5-amino-6-(D-ribitylamino)uracil</name>
        <dbReference type="ChEBI" id="CHEBI:15934"/>
    </ligand>
</feature>
<evidence type="ECO:0000256" key="4">
    <source>
        <dbReference type="ARBA" id="ARBA00022619"/>
    </source>
</evidence>
<keyword evidence="5 7" id="KW-0808">Transferase</keyword>
<dbReference type="Pfam" id="PF00885">
    <property type="entry name" value="DMRL_synthase"/>
    <property type="match status" value="1"/>
</dbReference>
<comment type="pathway">
    <text evidence="1 7">Cofactor biosynthesis; riboflavin biosynthesis; riboflavin from 2-hydroxy-3-oxobutyl phosphate and 5-amino-6-(D-ribitylamino)uracil: step 1/2.</text>
</comment>
<dbReference type="PANTHER" id="PTHR21058:SF0">
    <property type="entry name" value="6,7-DIMETHYL-8-RIBITYLLUMAZINE SYNTHASE"/>
    <property type="match status" value="1"/>
</dbReference>
<dbReference type="EC" id="2.5.1.78" evidence="3 7"/>
<dbReference type="GO" id="GO:0009231">
    <property type="term" value="P:riboflavin biosynthetic process"/>
    <property type="evidence" value="ECO:0007669"/>
    <property type="project" value="UniProtKB-UniRule"/>
</dbReference>
<keyword evidence="4 7" id="KW-0686">Riboflavin biosynthesis</keyword>
<feature type="binding site" evidence="7">
    <location>
        <begin position="79"/>
        <end position="81"/>
    </location>
    <ligand>
        <name>5-amino-6-(D-ribitylamino)uracil</name>
        <dbReference type="ChEBI" id="CHEBI:15934"/>
    </ligand>
</feature>
<dbReference type="PANTHER" id="PTHR21058">
    <property type="entry name" value="6,7-DIMETHYL-8-RIBITYLLUMAZINE SYNTHASE DMRL SYNTHASE LUMAZINE SYNTHASE"/>
    <property type="match status" value="1"/>
</dbReference>
<gene>
    <name evidence="7" type="primary">ribH</name>
    <name evidence="8" type="ORF">ATJ97_0485</name>
</gene>
<proteinExistence type="inferred from homology"/>
<dbReference type="InterPro" id="IPR034964">
    <property type="entry name" value="LS"/>
</dbReference>
<organism evidence="8 9">
    <name type="scientific">Georgenia soli</name>
    <dbReference type="NCBI Taxonomy" id="638953"/>
    <lineage>
        <taxon>Bacteria</taxon>
        <taxon>Bacillati</taxon>
        <taxon>Actinomycetota</taxon>
        <taxon>Actinomycetes</taxon>
        <taxon>Micrococcales</taxon>
        <taxon>Bogoriellaceae</taxon>
        <taxon>Georgenia</taxon>
    </lineage>
</organism>
<dbReference type="UniPathway" id="UPA00275">
    <property type="reaction ID" value="UER00404"/>
</dbReference>
<dbReference type="InterPro" id="IPR036467">
    <property type="entry name" value="LS/RS_sf"/>
</dbReference>
<dbReference type="SUPFAM" id="SSF52121">
    <property type="entry name" value="Lumazine synthase"/>
    <property type="match status" value="1"/>
</dbReference>
<feature type="active site" description="Proton donor" evidence="7">
    <location>
        <position position="87"/>
    </location>
</feature>
<feature type="binding site" evidence="7">
    <location>
        <position position="126"/>
    </location>
    <ligand>
        <name>(2S)-2-hydroxy-3-oxobutyl phosphate</name>
        <dbReference type="ChEBI" id="CHEBI:58830"/>
    </ligand>
</feature>
<evidence type="ECO:0000256" key="2">
    <source>
        <dbReference type="ARBA" id="ARBA00007424"/>
    </source>
</evidence>
<comment type="caution">
    <text evidence="8">The sequence shown here is derived from an EMBL/GenBank/DDBJ whole genome shotgun (WGS) entry which is preliminary data.</text>
</comment>
<comment type="function">
    <text evidence="7">Catalyzes the formation of 6,7-dimethyl-8-ribityllumazine by condensation of 5-amino-6-(D-ribitylamino)uracil with 3,4-dihydroxy-2-butanone 4-phosphate. This is the penultimate step in the biosynthesis of riboflavin.</text>
</comment>
<accession>A0A2A9EG27</accession>
<feature type="binding site" evidence="7">
    <location>
        <begin position="56"/>
        <end position="58"/>
    </location>
    <ligand>
        <name>5-amino-6-(D-ribitylamino)uracil</name>
        <dbReference type="ChEBI" id="CHEBI:15934"/>
    </ligand>
</feature>
<dbReference type="NCBIfam" id="TIGR00114">
    <property type="entry name" value="lumazine-synth"/>
    <property type="match status" value="1"/>
</dbReference>
<evidence type="ECO:0000256" key="1">
    <source>
        <dbReference type="ARBA" id="ARBA00004917"/>
    </source>
</evidence>
<dbReference type="Proteomes" id="UP000222106">
    <property type="component" value="Unassembled WGS sequence"/>
</dbReference>
<evidence type="ECO:0000256" key="5">
    <source>
        <dbReference type="ARBA" id="ARBA00022679"/>
    </source>
</evidence>
<dbReference type="GO" id="GO:0009349">
    <property type="term" value="C:riboflavin synthase complex"/>
    <property type="evidence" value="ECO:0007669"/>
    <property type="project" value="UniProtKB-UniRule"/>
</dbReference>
<dbReference type="AlphaFoldDB" id="A0A2A9EG27"/>
<dbReference type="EMBL" id="PDJI01000004">
    <property type="protein sequence ID" value="PFG38017.1"/>
    <property type="molecule type" value="Genomic_DNA"/>
</dbReference>
<evidence type="ECO:0000256" key="6">
    <source>
        <dbReference type="ARBA" id="ARBA00048785"/>
    </source>
</evidence>
<feature type="binding site" evidence="7">
    <location>
        <position position="25"/>
    </location>
    <ligand>
        <name>5-amino-6-(D-ribitylamino)uracil</name>
        <dbReference type="ChEBI" id="CHEBI:15934"/>
    </ligand>
</feature>
<name>A0A2A9EG27_9MICO</name>
<keyword evidence="9" id="KW-1185">Reference proteome</keyword>
<sequence length="167" mass="16715">MSGAGAPKLTVEGTGMRVVVVAAQWHTEVMDGLLAGARRVLDAAGADCTEIRVPGSFELPVAAAEAARAGADAVVALGVVIRGGTPHFDYVCQAATAGLTDVAVRTGVPVGFGVLTTDDEAQALDRAGLPGSREDKGAEAAEAALATAVALRELRAATSRVATGPRP</sequence>
<protein>
    <recommendedName>
        <fullName evidence="3 7">6,7-dimethyl-8-ribityllumazine synthase</fullName>
        <shortName evidence="7">DMRL synthase</shortName>
        <shortName evidence="7">LS</shortName>
        <shortName evidence="7">Lumazine synthase</shortName>
        <ecNumber evidence="3 7">2.5.1.78</ecNumber>
    </recommendedName>
</protein>
<comment type="similarity">
    <text evidence="2 7">Belongs to the DMRL synthase family.</text>
</comment>
<reference evidence="8 9" key="1">
    <citation type="submission" date="2017-10" db="EMBL/GenBank/DDBJ databases">
        <title>Sequencing the genomes of 1000 actinobacteria strains.</title>
        <authorList>
            <person name="Klenk H.-P."/>
        </authorList>
    </citation>
    <scope>NUCLEOTIDE SEQUENCE [LARGE SCALE GENOMIC DNA]</scope>
    <source>
        <strain evidence="8 9">DSM 21838</strain>
    </source>
</reference>
<dbReference type="HAMAP" id="MF_00178">
    <property type="entry name" value="Lumazine_synth"/>
    <property type="match status" value="1"/>
</dbReference>
<dbReference type="RefSeq" id="WP_098482364.1">
    <property type="nucleotide sequence ID" value="NZ_PDJI01000004.1"/>
</dbReference>
<evidence type="ECO:0000256" key="3">
    <source>
        <dbReference type="ARBA" id="ARBA00012664"/>
    </source>
</evidence>
<comment type="catalytic activity">
    <reaction evidence="6 7">
        <text>(2S)-2-hydroxy-3-oxobutyl phosphate + 5-amino-6-(D-ribitylamino)uracil = 6,7-dimethyl-8-(1-D-ribityl)lumazine + phosphate + 2 H2O + H(+)</text>
        <dbReference type="Rhea" id="RHEA:26152"/>
        <dbReference type="ChEBI" id="CHEBI:15377"/>
        <dbReference type="ChEBI" id="CHEBI:15378"/>
        <dbReference type="ChEBI" id="CHEBI:15934"/>
        <dbReference type="ChEBI" id="CHEBI:43474"/>
        <dbReference type="ChEBI" id="CHEBI:58201"/>
        <dbReference type="ChEBI" id="CHEBI:58830"/>
        <dbReference type="EC" id="2.5.1.78"/>
    </reaction>
</comment>
<evidence type="ECO:0000313" key="9">
    <source>
        <dbReference type="Proteomes" id="UP000222106"/>
    </source>
</evidence>
<dbReference type="GO" id="GO:0005829">
    <property type="term" value="C:cytosol"/>
    <property type="evidence" value="ECO:0007669"/>
    <property type="project" value="TreeGrafter"/>
</dbReference>
<dbReference type="GO" id="GO:0000906">
    <property type="term" value="F:6,7-dimethyl-8-ribityllumazine synthase activity"/>
    <property type="evidence" value="ECO:0007669"/>
    <property type="project" value="UniProtKB-UniRule"/>
</dbReference>
<dbReference type="CDD" id="cd09209">
    <property type="entry name" value="Lumazine_synthase-I"/>
    <property type="match status" value="1"/>
</dbReference>
<dbReference type="OrthoDB" id="9809709at2"/>
<feature type="binding site" evidence="7">
    <location>
        <begin position="84"/>
        <end position="85"/>
    </location>
    <ligand>
        <name>(2S)-2-hydroxy-3-oxobutyl phosphate</name>
        <dbReference type="ChEBI" id="CHEBI:58830"/>
    </ligand>
</feature>